<dbReference type="InterPro" id="IPR008884">
    <property type="entry name" value="TylF_MeTrfase"/>
</dbReference>
<accession>A0A370KRJ6</accession>
<evidence type="ECO:0000313" key="2">
    <source>
        <dbReference type="EMBL" id="RDJ12412.1"/>
    </source>
</evidence>
<dbReference type="Pfam" id="PF05711">
    <property type="entry name" value="TylF"/>
    <property type="match status" value="1"/>
</dbReference>
<evidence type="ECO:0000256" key="1">
    <source>
        <dbReference type="SAM" id="MobiDB-lite"/>
    </source>
</evidence>
<evidence type="ECO:0000313" key="3">
    <source>
        <dbReference type="Proteomes" id="UP000254939"/>
    </source>
</evidence>
<evidence type="ECO:0008006" key="4">
    <source>
        <dbReference type="Google" id="ProtNLM"/>
    </source>
</evidence>
<feature type="region of interest" description="Disordered" evidence="1">
    <location>
        <begin position="1"/>
        <end position="35"/>
    </location>
</feature>
<dbReference type="Gene3D" id="3.40.50.150">
    <property type="entry name" value="Vaccinia Virus protein VP39"/>
    <property type="match status" value="1"/>
</dbReference>
<organism evidence="2 3">
    <name type="scientific">Rhizobium grahamii</name>
    <dbReference type="NCBI Taxonomy" id="1120045"/>
    <lineage>
        <taxon>Bacteria</taxon>
        <taxon>Pseudomonadati</taxon>
        <taxon>Pseudomonadota</taxon>
        <taxon>Alphaproteobacteria</taxon>
        <taxon>Hyphomicrobiales</taxon>
        <taxon>Rhizobiaceae</taxon>
        <taxon>Rhizobium/Agrobacterium group</taxon>
        <taxon>Rhizobium</taxon>
    </lineage>
</organism>
<dbReference type="OrthoDB" id="9811332at2"/>
<dbReference type="InterPro" id="IPR029063">
    <property type="entry name" value="SAM-dependent_MTases_sf"/>
</dbReference>
<dbReference type="PANTHER" id="PTHR40036">
    <property type="entry name" value="MACROCIN O-METHYLTRANSFERASE"/>
    <property type="match status" value="1"/>
</dbReference>
<reference evidence="2 3" key="1">
    <citation type="submission" date="2017-03" db="EMBL/GenBank/DDBJ databases">
        <title>Genome analysis of Rhizobial strains effectives or ineffectives for nitrogen fixation isolated from bean seeds.</title>
        <authorList>
            <person name="Peralta H."/>
            <person name="Aguilar-Vera A."/>
            <person name="Mora Y."/>
            <person name="Vargas-Lagunas C."/>
            <person name="Girard L."/>
            <person name="Mora J."/>
        </authorList>
    </citation>
    <scope>NUCLEOTIDE SEQUENCE [LARGE SCALE GENOMIC DNA]</scope>
    <source>
        <strain evidence="2 3">CCGM3</strain>
    </source>
</reference>
<dbReference type="PANTHER" id="PTHR40036:SF1">
    <property type="entry name" value="MACROCIN O-METHYLTRANSFERASE"/>
    <property type="match status" value="1"/>
</dbReference>
<name>A0A370KRJ6_9HYPH</name>
<dbReference type="AlphaFoldDB" id="A0A370KRJ6"/>
<gene>
    <name evidence="2" type="ORF">B5K06_11800</name>
</gene>
<dbReference type="EMBL" id="NAAC01000011">
    <property type="protein sequence ID" value="RDJ12412.1"/>
    <property type="molecule type" value="Genomic_DNA"/>
</dbReference>
<protein>
    <recommendedName>
        <fullName evidence="4">Methyltransferase</fullName>
    </recommendedName>
</protein>
<dbReference type="Proteomes" id="UP000254939">
    <property type="component" value="Unassembled WGS sequence"/>
</dbReference>
<proteinExistence type="predicted"/>
<comment type="caution">
    <text evidence="2">The sequence shown here is derived from an EMBL/GenBank/DDBJ whole genome shotgun (WGS) entry which is preliminary data.</text>
</comment>
<sequence>MQFMLDRLFPKKTTPAKSDTSATAEPATPAVDKERISGEPTYSEDCLRVWSQSTDFMTDPKFLDAYDTGMSTGHHIMRPEGSKEDIGIHWRVVTCCWAATHAMLLDGDFVECGVNTGIMSSAVCKYLDFNKTGRSFWLFDTFEGIPDDQISPGERAGGRGDENVFYTGVWEHAQKAFAPYPKAHLVRGRVPDTLTSVPIDRVAYLSIDMNITLPEKAALAYFWPKLVSGAIVIFDDYNWLPYREQKLAHDAFAKSVGTQILPMPTGQGVLIKP</sequence>